<organism evidence="3 4">
    <name type="scientific">Branchiostoma lanceolatum</name>
    <name type="common">Common lancelet</name>
    <name type="synonym">Amphioxus lanceolatum</name>
    <dbReference type="NCBI Taxonomy" id="7740"/>
    <lineage>
        <taxon>Eukaryota</taxon>
        <taxon>Metazoa</taxon>
        <taxon>Chordata</taxon>
        <taxon>Cephalochordata</taxon>
        <taxon>Leptocardii</taxon>
        <taxon>Amphioxiformes</taxon>
        <taxon>Branchiostomatidae</taxon>
        <taxon>Branchiostoma</taxon>
    </lineage>
</organism>
<protein>
    <submittedName>
        <fullName evidence="3">Hypp2164 protein</fullName>
    </submittedName>
</protein>
<gene>
    <name evidence="3" type="primary">Hypp2164</name>
    <name evidence="3" type="ORF">BLAG_LOCUS16518</name>
</gene>
<name>A0A8J9ZQN2_BRALA</name>
<keyword evidence="4" id="KW-1185">Reference proteome</keyword>
<dbReference type="OrthoDB" id="10049506at2759"/>
<dbReference type="EMBL" id="OV696688">
    <property type="protein sequence ID" value="CAH1259138.1"/>
    <property type="molecule type" value="Genomic_DNA"/>
</dbReference>
<dbReference type="AlphaFoldDB" id="A0A8J9ZQN2"/>
<feature type="signal peptide" evidence="2">
    <location>
        <begin position="1"/>
        <end position="24"/>
    </location>
</feature>
<dbReference type="Proteomes" id="UP000838412">
    <property type="component" value="Chromosome 3"/>
</dbReference>
<accession>A0A8J9ZQN2</accession>
<evidence type="ECO:0000313" key="3">
    <source>
        <dbReference type="EMBL" id="CAH1259138.1"/>
    </source>
</evidence>
<evidence type="ECO:0000256" key="1">
    <source>
        <dbReference type="SAM" id="MobiDB-lite"/>
    </source>
</evidence>
<evidence type="ECO:0000256" key="2">
    <source>
        <dbReference type="SAM" id="SignalP"/>
    </source>
</evidence>
<feature type="compositionally biased region" description="Basic and acidic residues" evidence="1">
    <location>
        <begin position="256"/>
        <end position="266"/>
    </location>
</feature>
<reference evidence="3" key="1">
    <citation type="submission" date="2022-01" db="EMBL/GenBank/DDBJ databases">
        <authorList>
            <person name="Braso-Vives M."/>
        </authorList>
    </citation>
    <scope>NUCLEOTIDE SEQUENCE</scope>
</reference>
<keyword evidence="2" id="KW-0732">Signal</keyword>
<evidence type="ECO:0000313" key="4">
    <source>
        <dbReference type="Proteomes" id="UP000838412"/>
    </source>
</evidence>
<feature type="region of interest" description="Disordered" evidence="1">
    <location>
        <begin position="244"/>
        <end position="266"/>
    </location>
</feature>
<proteinExistence type="predicted"/>
<sequence>MLLLEKISLVTILGLCILSLHVDGREIERGCSEENIKKKYSNFVKILDKAYNVWRFVKLVSIKVDTQVAREDRADSSLLLPNVGDLLFQDGRVFSGLRLREVKLTDLGLGEIEKFQIYMAEMGALLNELNRVGETVVDDVIETLSHVTEDKLSVLKYLKNHLPILQDDLKEVHEDASELVATRTRRDTYTQEHSASSSILLRKIRSLVDSQEPGAGERILQHSQWVLQDLQNLLQHDVISTLDSMANRRGKGGRGMGREEGGKRSD</sequence>
<feature type="chain" id="PRO_5035428319" evidence="2">
    <location>
        <begin position="25"/>
        <end position="266"/>
    </location>
</feature>